<evidence type="ECO:0000313" key="2">
    <source>
        <dbReference type="Proteomes" id="UP000646827"/>
    </source>
</evidence>
<organism evidence="1 2">
    <name type="scientific">Circinella minor</name>
    <dbReference type="NCBI Taxonomy" id="1195481"/>
    <lineage>
        <taxon>Eukaryota</taxon>
        <taxon>Fungi</taxon>
        <taxon>Fungi incertae sedis</taxon>
        <taxon>Mucoromycota</taxon>
        <taxon>Mucoromycotina</taxon>
        <taxon>Mucoromycetes</taxon>
        <taxon>Mucorales</taxon>
        <taxon>Lichtheimiaceae</taxon>
        <taxon>Circinella</taxon>
    </lineage>
</organism>
<dbReference type="Proteomes" id="UP000646827">
    <property type="component" value="Unassembled WGS sequence"/>
</dbReference>
<comment type="caution">
    <text evidence="1">The sequence shown here is derived from an EMBL/GenBank/DDBJ whole genome shotgun (WGS) entry which is preliminary data.</text>
</comment>
<reference evidence="1 2" key="1">
    <citation type="submission" date="2020-12" db="EMBL/GenBank/DDBJ databases">
        <title>Metabolic potential, ecology and presence of endohyphal bacteria is reflected in genomic diversity of Mucoromycotina.</title>
        <authorList>
            <person name="Muszewska A."/>
            <person name="Okrasinska A."/>
            <person name="Steczkiewicz K."/>
            <person name="Drgas O."/>
            <person name="Orlowska M."/>
            <person name="Perlinska-Lenart U."/>
            <person name="Aleksandrzak-Piekarczyk T."/>
            <person name="Szatraj K."/>
            <person name="Zielenkiewicz U."/>
            <person name="Pilsyk S."/>
            <person name="Malc E."/>
            <person name="Mieczkowski P."/>
            <person name="Kruszewska J.S."/>
            <person name="Biernat P."/>
            <person name="Pawlowska J."/>
        </authorList>
    </citation>
    <scope>NUCLEOTIDE SEQUENCE [LARGE SCALE GENOMIC DNA]</scope>
    <source>
        <strain evidence="1 2">CBS 142.35</strain>
    </source>
</reference>
<feature type="non-terminal residue" evidence="1">
    <location>
        <position position="1"/>
    </location>
</feature>
<evidence type="ECO:0000313" key="1">
    <source>
        <dbReference type="EMBL" id="KAG2224991.1"/>
    </source>
</evidence>
<gene>
    <name evidence="1" type="ORF">INT45_000112</name>
</gene>
<keyword evidence="2" id="KW-1185">Reference proteome</keyword>
<proteinExistence type="predicted"/>
<sequence length="111" mass="11929">MFNTTTVSAVSSLLCAHKKKTAKHLNAVKGAKNECMRGLVNIGEGKTEAEQSILFGLSALSNVIPDEGSTSEFIQVRPDALICEIDQLLWGRTIGYGEVKLAEPTTGAIFF</sequence>
<dbReference type="EMBL" id="JAEPRB010000034">
    <property type="protein sequence ID" value="KAG2224991.1"/>
    <property type="molecule type" value="Genomic_DNA"/>
</dbReference>
<accession>A0A8H7VJC0</accession>
<dbReference type="OrthoDB" id="2283680at2759"/>
<protein>
    <submittedName>
        <fullName evidence="1">Uncharacterized protein</fullName>
    </submittedName>
</protein>
<dbReference type="AlphaFoldDB" id="A0A8H7VJC0"/>
<name>A0A8H7VJC0_9FUNG</name>